<keyword evidence="4" id="KW-1185">Reference proteome</keyword>
<feature type="chain" id="PRO_5046656365" description="Secreted protein" evidence="2">
    <location>
        <begin position="30"/>
        <end position="130"/>
    </location>
</feature>
<protein>
    <recommendedName>
        <fullName evidence="5">Secreted protein</fullName>
    </recommendedName>
</protein>
<dbReference type="EMBL" id="JBFXLS010000020">
    <property type="protein sequence ID" value="KAL2828450.1"/>
    <property type="molecule type" value="Genomic_DNA"/>
</dbReference>
<keyword evidence="2" id="KW-0732">Signal</keyword>
<evidence type="ECO:0000313" key="4">
    <source>
        <dbReference type="Proteomes" id="UP001610335"/>
    </source>
</evidence>
<comment type="caution">
    <text evidence="3">The sequence shown here is derived from an EMBL/GenBank/DDBJ whole genome shotgun (WGS) entry which is preliminary data.</text>
</comment>
<evidence type="ECO:0000256" key="2">
    <source>
        <dbReference type="SAM" id="SignalP"/>
    </source>
</evidence>
<evidence type="ECO:0000313" key="3">
    <source>
        <dbReference type="EMBL" id="KAL2828450.1"/>
    </source>
</evidence>
<evidence type="ECO:0008006" key="5">
    <source>
        <dbReference type="Google" id="ProtNLM"/>
    </source>
</evidence>
<proteinExistence type="predicted"/>
<feature type="region of interest" description="Disordered" evidence="1">
    <location>
        <begin position="43"/>
        <end position="65"/>
    </location>
</feature>
<evidence type="ECO:0000256" key="1">
    <source>
        <dbReference type="SAM" id="MobiDB-lite"/>
    </source>
</evidence>
<accession>A0ABR4IL56</accession>
<organism evidence="3 4">
    <name type="scientific">Aspergillus cavernicola</name>
    <dbReference type="NCBI Taxonomy" id="176166"/>
    <lineage>
        <taxon>Eukaryota</taxon>
        <taxon>Fungi</taxon>
        <taxon>Dikarya</taxon>
        <taxon>Ascomycota</taxon>
        <taxon>Pezizomycotina</taxon>
        <taxon>Eurotiomycetes</taxon>
        <taxon>Eurotiomycetidae</taxon>
        <taxon>Eurotiales</taxon>
        <taxon>Aspergillaceae</taxon>
        <taxon>Aspergillus</taxon>
        <taxon>Aspergillus subgen. Nidulantes</taxon>
    </lineage>
</organism>
<gene>
    <name evidence="3" type="ORF">BDW59DRAFT_143127</name>
</gene>
<reference evidence="3 4" key="1">
    <citation type="submission" date="2024-07" db="EMBL/GenBank/DDBJ databases">
        <title>Section-level genome sequencing and comparative genomics of Aspergillus sections Usti and Cavernicolus.</title>
        <authorList>
            <consortium name="Lawrence Berkeley National Laboratory"/>
            <person name="Nybo J.L."/>
            <person name="Vesth T.C."/>
            <person name="Theobald S."/>
            <person name="Frisvad J.C."/>
            <person name="Larsen T.O."/>
            <person name="Kjaerboelling I."/>
            <person name="Rothschild-Mancinelli K."/>
            <person name="Lyhne E.K."/>
            <person name="Kogle M.E."/>
            <person name="Barry K."/>
            <person name="Clum A."/>
            <person name="Na H."/>
            <person name="Ledsgaard L."/>
            <person name="Lin J."/>
            <person name="Lipzen A."/>
            <person name="Kuo A."/>
            <person name="Riley R."/>
            <person name="Mondo S."/>
            <person name="LaButti K."/>
            <person name="Haridas S."/>
            <person name="Pangalinan J."/>
            <person name="Salamov A.A."/>
            <person name="Simmons B.A."/>
            <person name="Magnuson J.K."/>
            <person name="Chen J."/>
            <person name="Drula E."/>
            <person name="Henrissat B."/>
            <person name="Wiebenga A."/>
            <person name="Lubbers R.J."/>
            <person name="Gomes A.C."/>
            <person name="Makela M.R."/>
            <person name="Stajich J."/>
            <person name="Grigoriev I.V."/>
            <person name="Mortensen U.H."/>
            <person name="De vries R.P."/>
            <person name="Baker S.E."/>
            <person name="Andersen M.R."/>
        </authorList>
    </citation>
    <scope>NUCLEOTIDE SEQUENCE [LARGE SCALE GENOMIC DNA]</scope>
    <source>
        <strain evidence="3 4">CBS 600.67</strain>
    </source>
</reference>
<sequence>MAWSPTPTILFHLLVDLLALASFLSGNLAAVIRTIRAGPPWTNGAPSTSPCPEGSSPPLQSRVPVTPAASTSMTAVRVLIYSPIGTTQQHTTSRCRLQWPLGLPTSLARHLRSQTLLVLLAPWSDTQLRF</sequence>
<dbReference type="Proteomes" id="UP001610335">
    <property type="component" value="Unassembled WGS sequence"/>
</dbReference>
<name>A0ABR4IL56_9EURO</name>
<feature type="signal peptide" evidence="2">
    <location>
        <begin position="1"/>
        <end position="29"/>
    </location>
</feature>